<dbReference type="AlphaFoldDB" id="A0A2S9YQV9"/>
<reference evidence="7 8" key="1">
    <citation type="submission" date="2018-03" db="EMBL/GenBank/DDBJ databases">
        <title>Draft Genome Sequences of the Obligatory Marine Myxobacteria Enhygromyxa salina SWB007.</title>
        <authorList>
            <person name="Poehlein A."/>
            <person name="Moghaddam J.A."/>
            <person name="Harms H."/>
            <person name="Alanjari M."/>
            <person name="Koenig G.M."/>
            <person name="Daniel R."/>
            <person name="Schaeberle T.F."/>
        </authorList>
    </citation>
    <scope>NUCLEOTIDE SEQUENCE [LARGE SCALE GENOMIC DNA]</scope>
    <source>
        <strain evidence="7 8">SWB007</strain>
    </source>
</reference>
<evidence type="ECO:0000313" key="7">
    <source>
        <dbReference type="EMBL" id="PRQ07473.1"/>
    </source>
</evidence>
<comment type="caution">
    <text evidence="7">The sequence shown here is derived from an EMBL/GenBank/DDBJ whole genome shotgun (WGS) entry which is preliminary data.</text>
</comment>
<evidence type="ECO:0000256" key="2">
    <source>
        <dbReference type="ARBA" id="ARBA00022741"/>
    </source>
</evidence>
<dbReference type="PANTHER" id="PTHR43289:SF6">
    <property type="entry name" value="SERINE_THREONINE-PROTEIN KINASE NEKL-3"/>
    <property type="match status" value="1"/>
</dbReference>
<keyword evidence="2 5" id="KW-0547">Nucleotide-binding</keyword>
<accession>A0A2S9YQV9</accession>
<organism evidence="7 8">
    <name type="scientific">Enhygromyxa salina</name>
    <dbReference type="NCBI Taxonomy" id="215803"/>
    <lineage>
        <taxon>Bacteria</taxon>
        <taxon>Pseudomonadati</taxon>
        <taxon>Myxococcota</taxon>
        <taxon>Polyangia</taxon>
        <taxon>Nannocystales</taxon>
        <taxon>Nannocystaceae</taxon>
        <taxon>Enhygromyxa</taxon>
    </lineage>
</organism>
<gene>
    <name evidence="7" type="primary">spk1_9</name>
    <name evidence="7" type="ORF">ENSA7_28660</name>
</gene>
<dbReference type="RefSeq" id="WP_181233734.1">
    <property type="nucleotide sequence ID" value="NZ_PVNL01000054.1"/>
</dbReference>
<keyword evidence="3 7" id="KW-0418">Kinase</keyword>
<name>A0A2S9YQV9_9BACT</name>
<evidence type="ECO:0000313" key="8">
    <source>
        <dbReference type="Proteomes" id="UP000238823"/>
    </source>
</evidence>
<dbReference type="Pfam" id="PF00069">
    <property type="entry name" value="Pkinase"/>
    <property type="match status" value="1"/>
</dbReference>
<dbReference type="Gene3D" id="3.30.200.20">
    <property type="entry name" value="Phosphorylase Kinase, domain 1"/>
    <property type="match status" value="1"/>
</dbReference>
<feature type="domain" description="Protein kinase" evidence="6">
    <location>
        <begin position="6"/>
        <end position="279"/>
    </location>
</feature>
<sequence length="439" mass="47560">MTFGRFELLGRLGQGGMGVVFRAHDPKLNRDVALKLLTLPSKEAEAAMLHEARCLAKLSHPNVVALYDTGKVGTELFLTMEFVAGVDVRSLISGFSAPTWQQSVKILVAAGRGLAAAHAAGLEHGDFKPENILISYEGRVQVADFGVARALRDGTGDCDDVGVGPAGGDGSPLEHEQSGGLGSLEYMAPERLVRHRGDARSDQFSFCVALWECVHGERPFAGETKIDLMRAMANRELRRGERGRKVPRRLRKVIARGLSMFPRDRWPDMESLLRALEGIREADKQRPRRRRMAMVGLGLALACSMATAAILPVPEHRVTQTVGVAELTGRAGAYGVDARATMAGQITIVAARGGYVEAALRSLESTPRAEISDKASRRLGLASGAVAAEFERRRIYQDALYARLLAVFFARDAGDPALERQAQINFDAVANAIYTNSAL</sequence>
<evidence type="ECO:0000259" key="6">
    <source>
        <dbReference type="PROSITE" id="PS50011"/>
    </source>
</evidence>
<dbReference type="GO" id="GO:0004674">
    <property type="term" value="F:protein serine/threonine kinase activity"/>
    <property type="evidence" value="ECO:0007669"/>
    <property type="project" value="UniProtKB-EC"/>
</dbReference>
<dbReference type="PROSITE" id="PS00107">
    <property type="entry name" value="PROTEIN_KINASE_ATP"/>
    <property type="match status" value="1"/>
</dbReference>
<dbReference type="InterPro" id="IPR000719">
    <property type="entry name" value="Prot_kinase_dom"/>
</dbReference>
<dbReference type="EC" id="2.7.11.1" evidence="7"/>
<dbReference type="InterPro" id="IPR011009">
    <property type="entry name" value="Kinase-like_dom_sf"/>
</dbReference>
<dbReference type="InterPro" id="IPR008271">
    <property type="entry name" value="Ser/Thr_kinase_AS"/>
</dbReference>
<dbReference type="Proteomes" id="UP000238823">
    <property type="component" value="Unassembled WGS sequence"/>
</dbReference>
<dbReference type="CDD" id="cd14014">
    <property type="entry name" value="STKc_PknB_like"/>
    <property type="match status" value="1"/>
</dbReference>
<dbReference type="PROSITE" id="PS50011">
    <property type="entry name" value="PROTEIN_KINASE_DOM"/>
    <property type="match status" value="1"/>
</dbReference>
<protein>
    <submittedName>
        <fullName evidence="7">Serine/threonine-protein kinase PK-1</fullName>
        <ecNumber evidence="7">2.7.11.1</ecNumber>
    </submittedName>
</protein>
<dbReference type="GO" id="GO:0005524">
    <property type="term" value="F:ATP binding"/>
    <property type="evidence" value="ECO:0007669"/>
    <property type="project" value="UniProtKB-UniRule"/>
</dbReference>
<feature type="binding site" evidence="5">
    <location>
        <position position="35"/>
    </location>
    <ligand>
        <name>ATP</name>
        <dbReference type="ChEBI" id="CHEBI:30616"/>
    </ligand>
</feature>
<evidence type="ECO:0000256" key="3">
    <source>
        <dbReference type="ARBA" id="ARBA00022777"/>
    </source>
</evidence>
<dbReference type="InterPro" id="IPR017441">
    <property type="entry name" value="Protein_kinase_ATP_BS"/>
</dbReference>
<dbReference type="PROSITE" id="PS00108">
    <property type="entry name" value="PROTEIN_KINASE_ST"/>
    <property type="match status" value="1"/>
</dbReference>
<evidence type="ECO:0000256" key="5">
    <source>
        <dbReference type="PROSITE-ProRule" id="PRU10141"/>
    </source>
</evidence>
<dbReference type="Gene3D" id="1.10.510.10">
    <property type="entry name" value="Transferase(Phosphotransferase) domain 1"/>
    <property type="match status" value="1"/>
</dbReference>
<evidence type="ECO:0000256" key="1">
    <source>
        <dbReference type="ARBA" id="ARBA00022679"/>
    </source>
</evidence>
<keyword evidence="4 5" id="KW-0067">ATP-binding</keyword>
<dbReference type="PANTHER" id="PTHR43289">
    <property type="entry name" value="MITOGEN-ACTIVATED PROTEIN KINASE KINASE KINASE 20-RELATED"/>
    <property type="match status" value="1"/>
</dbReference>
<keyword evidence="1 7" id="KW-0808">Transferase</keyword>
<dbReference type="SUPFAM" id="SSF56112">
    <property type="entry name" value="Protein kinase-like (PK-like)"/>
    <property type="match status" value="1"/>
</dbReference>
<proteinExistence type="predicted"/>
<evidence type="ECO:0000256" key="4">
    <source>
        <dbReference type="ARBA" id="ARBA00022840"/>
    </source>
</evidence>
<dbReference type="EMBL" id="PVNL01000054">
    <property type="protein sequence ID" value="PRQ07473.1"/>
    <property type="molecule type" value="Genomic_DNA"/>
</dbReference>